<dbReference type="GO" id="GO:0003743">
    <property type="term" value="F:translation initiation factor activity"/>
    <property type="evidence" value="ECO:0007669"/>
    <property type="project" value="UniProtKB-KW"/>
</dbReference>
<dbReference type="GO" id="GO:0071541">
    <property type="term" value="C:eukaryotic translation initiation factor 3 complex, eIF3m"/>
    <property type="evidence" value="ECO:0007669"/>
    <property type="project" value="TreeGrafter"/>
</dbReference>
<dbReference type="InterPro" id="IPR037518">
    <property type="entry name" value="MPN"/>
</dbReference>
<dbReference type="OrthoDB" id="25498at2759"/>
<feature type="domain" description="MPN" evidence="2">
    <location>
        <begin position="19"/>
        <end position="150"/>
    </location>
</feature>
<proteinExistence type="predicted"/>
<dbReference type="EMBL" id="VRMN01000002">
    <property type="protein sequence ID" value="KAA8496655.1"/>
    <property type="molecule type" value="Genomic_DNA"/>
</dbReference>
<dbReference type="SMART" id="SM00232">
    <property type="entry name" value="JAB_MPN"/>
    <property type="match status" value="1"/>
</dbReference>
<sequence length="339" mass="37757">MDDTTDIFLGGEGYDVKCVRVSPVVLFSVLDHFIRRPETNHRVIGALIGTLHDDFSVDVRSAFPVPHSEPNGEAALDDEYFATMLDLHSKVSPNEQIVGWYGTGRVTDANSVVFHEFFGRSCACPVHLLVDADLEGDNFHPVAFVTTACSINEMPLSSEFRQVPVLLEVSSSEKVGLDALSTDLKRREALGEDADDDDDDEEDDEEEEANAVLAAESVPSFFQTDHQTTAESRKLRRLRKKYAMPTEVENLERSLVRLRELVEIVGESVDRVVSGQDKGDIKVGRCLAETLASVPLVNPIEFEKMISDSLRDHLMVMYCAKLTQVQLAMAEKLLEVDLR</sequence>
<dbReference type="PROSITE" id="PS50249">
    <property type="entry name" value="MPN"/>
    <property type="match status" value="1"/>
</dbReference>
<dbReference type="Pfam" id="PF13012">
    <property type="entry name" value="MitMem_reg"/>
    <property type="match status" value="1"/>
</dbReference>
<dbReference type="GO" id="GO:0008237">
    <property type="term" value="F:metallopeptidase activity"/>
    <property type="evidence" value="ECO:0007669"/>
    <property type="project" value="InterPro"/>
</dbReference>
<keyword evidence="3" id="KW-0648">Protein biosynthesis</keyword>
<protein>
    <submittedName>
        <fullName evidence="3">Eukaryotic translation initiation factor 3 subunit F</fullName>
    </submittedName>
</protein>
<organism evidence="3 4">
    <name type="scientific">Porphyridium purpureum</name>
    <name type="common">Red alga</name>
    <name type="synonym">Porphyridium cruentum</name>
    <dbReference type="NCBI Taxonomy" id="35688"/>
    <lineage>
        <taxon>Eukaryota</taxon>
        <taxon>Rhodophyta</taxon>
        <taxon>Bangiophyceae</taxon>
        <taxon>Porphyridiales</taxon>
        <taxon>Porphyridiaceae</taxon>
        <taxon>Porphyridium</taxon>
    </lineage>
</organism>
<feature type="region of interest" description="Disordered" evidence="1">
    <location>
        <begin position="187"/>
        <end position="210"/>
    </location>
</feature>
<dbReference type="Proteomes" id="UP000324585">
    <property type="component" value="Unassembled WGS sequence"/>
</dbReference>
<evidence type="ECO:0000313" key="4">
    <source>
        <dbReference type="Proteomes" id="UP000324585"/>
    </source>
</evidence>
<accession>A0A5J4YZS3</accession>
<dbReference type="Gene3D" id="3.40.140.10">
    <property type="entry name" value="Cytidine Deaminase, domain 2"/>
    <property type="match status" value="1"/>
</dbReference>
<feature type="compositionally biased region" description="Acidic residues" evidence="1">
    <location>
        <begin position="191"/>
        <end position="209"/>
    </location>
</feature>
<reference evidence="4" key="1">
    <citation type="journal article" date="2019" name="Nat. Commun.">
        <title>Expansion of phycobilisome linker gene families in mesophilic red algae.</title>
        <authorList>
            <person name="Lee J."/>
            <person name="Kim D."/>
            <person name="Bhattacharya D."/>
            <person name="Yoon H.S."/>
        </authorList>
    </citation>
    <scope>NUCLEOTIDE SEQUENCE [LARGE SCALE GENOMIC DNA]</scope>
    <source>
        <strain evidence="4">CCMP 1328</strain>
    </source>
</reference>
<dbReference type="GO" id="GO:0031369">
    <property type="term" value="F:translation initiation factor binding"/>
    <property type="evidence" value="ECO:0007669"/>
    <property type="project" value="TreeGrafter"/>
</dbReference>
<evidence type="ECO:0000313" key="3">
    <source>
        <dbReference type="EMBL" id="KAA8496655.1"/>
    </source>
</evidence>
<dbReference type="AlphaFoldDB" id="A0A5J4YZS3"/>
<gene>
    <name evidence="3" type="ORF">FVE85_0384</name>
</gene>
<dbReference type="PANTHER" id="PTHR10540:SF6">
    <property type="entry name" value="EUKARYOTIC TRANSLATION INITIATION FACTOR 3 SUBUNIT F"/>
    <property type="match status" value="1"/>
</dbReference>
<keyword evidence="4" id="KW-1185">Reference proteome</keyword>
<dbReference type="Pfam" id="PF01398">
    <property type="entry name" value="JAB"/>
    <property type="match status" value="1"/>
</dbReference>
<dbReference type="PANTHER" id="PTHR10540">
    <property type="entry name" value="EUKARYOTIC TRANSLATION INITIATION FACTOR 3 SUBUNIT F-RELATED"/>
    <property type="match status" value="1"/>
</dbReference>
<comment type="caution">
    <text evidence="3">The sequence shown here is derived from an EMBL/GenBank/DDBJ whole genome shotgun (WGS) entry which is preliminary data.</text>
</comment>
<dbReference type="InterPro" id="IPR000555">
    <property type="entry name" value="JAMM/MPN+_dom"/>
</dbReference>
<dbReference type="InterPro" id="IPR024969">
    <property type="entry name" value="EIF3F/CSN6-like_C"/>
</dbReference>
<evidence type="ECO:0000256" key="1">
    <source>
        <dbReference type="SAM" id="MobiDB-lite"/>
    </source>
</evidence>
<keyword evidence="3" id="KW-0396">Initiation factor</keyword>
<evidence type="ECO:0000259" key="2">
    <source>
        <dbReference type="PROSITE" id="PS50249"/>
    </source>
</evidence>
<name>A0A5J4YZS3_PORPP</name>
<dbReference type="OMA" id="EYFVHFH"/>